<dbReference type="GO" id="GO:0000785">
    <property type="term" value="C:chromatin"/>
    <property type="evidence" value="ECO:0007669"/>
    <property type="project" value="TreeGrafter"/>
</dbReference>
<evidence type="ECO:0000259" key="11">
    <source>
        <dbReference type="PROSITE" id="PS50016"/>
    </source>
</evidence>
<dbReference type="Gene3D" id="2.40.50.40">
    <property type="match status" value="2"/>
</dbReference>
<feature type="compositionally biased region" description="Basic and acidic residues" evidence="9">
    <location>
        <begin position="1129"/>
        <end position="1145"/>
    </location>
</feature>
<feature type="domain" description="Chromo" evidence="10">
    <location>
        <begin position="248"/>
        <end position="315"/>
    </location>
</feature>
<dbReference type="EMBL" id="JAAARO010000003">
    <property type="protein sequence ID" value="KAF5750404.1"/>
    <property type="molecule type" value="Genomic_DNA"/>
</dbReference>
<accession>A0A7J7DW75</accession>
<feature type="region of interest" description="Disordered" evidence="9">
    <location>
        <begin position="1222"/>
        <end position="1257"/>
    </location>
</feature>
<dbReference type="Proteomes" id="UP000593562">
    <property type="component" value="Unassembled WGS sequence"/>
</dbReference>
<dbReference type="PROSITE" id="PS50016">
    <property type="entry name" value="ZF_PHD_2"/>
    <property type="match status" value="1"/>
</dbReference>
<evidence type="ECO:0000256" key="3">
    <source>
        <dbReference type="ARBA" id="ARBA00022741"/>
    </source>
</evidence>
<dbReference type="Gene3D" id="6.10.250.1310">
    <property type="match status" value="1"/>
</dbReference>
<evidence type="ECO:0000259" key="10">
    <source>
        <dbReference type="PROSITE" id="PS50013"/>
    </source>
</evidence>
<keyword evidence="13" id="KW-1185">Reference proteome</keyword>
<dbReference type="GO" id="GO:0005524">
    <property type="term" value="F:ATP binding"/>
    <property type="evidence" value="ECO:0007669"/>
    <property type="project" value="UniProtKB-KW"/>
</dbReference>
<evidence type="ECO:0000256" key="5">
    <source>
        <dbReference type="ARBA" id="ARBA00022833"/>
    </source>
</evidence>
<sequence length="1479" mass="167326">MDMNVSRVSTASGTVATISFHRRASGKRMGKNSLDARSYRKFLASQTKKSKESGDTMLKKRGHHFQGNGSITRTTTSEEVLPGVTGNSLSCSKRQRADSDSKRHGFFGSNELGHDLPDAHLPNVVSDKVSAARGCLNGVTEVGSLSSPILEREHNGSESPSHIMVITEEHANEACSEEYNSEAGTDGEHNVCSICMLGGELWCCDGTGCGKRYHLSCLDPPFTSALGLWHCSWCVTKKIQFGVHSVSEVVESIWDVKEVATDNEAVVMDKQYLVKYRGLAHVHNRWIPETQLLFEAPKLLSEFNPKNQAVRWKEWTVPQRLLQKRRILSKKQFDGYCHEYDGDRSDCHYEWLVKWTDLGYDLATWELENAPFLTSPEAAKLIKDYESRHEKPEIPPNLLEVDEERKGNFSEFSELSFGCSPEIYKQYLSYVKKLYEHWHKGCNAIIFDDQSNKERALKLILFISSLHLVVQKPFLIISTSSALSVWEAEFLRVVPSANIVVYSGNRAVRKSIRQLEFQNEGGRIMFQVLLSSWDVVVEDLEDLEYISWEAVIIEQCQHSKILRQLNKFKMLAADKKILLDSDQIKYRSADYLKMLLFLDHEREGQDCNVEEISLNIKIDKLKERLAPYVAYECQSGHTRFVEYWVPVRLSNLQLEQYCAKLLSNSMLLSSCLKNNSADALRELVTSSRKCCDHPNLLDQSLPSKRNLETDIQASGKLQLLDKILLEIKSRGLRVVILFQLIEDSRPFSVGDILEDFVHQRFGDCCVRIEHAVHSKKCIKKKEAVDTFNDKESGKFILLIESRACRPNIELSSVDTIILFCSDWDPLNDLRALNKITIGSQFKQLNVFRLYSCCTIEEKVLILAKQGLMLDSGLKAMNRNTCHTLLRWGASYLFSKLDDFHRCHTSSSSSNIFSDQLFLDDVMQELSVHLSCSSENSDASNNSIITKVQQSGGVYGGNMTLLGEKEAQGDGPPTSFWTNLLLGRCPHWIFLSESSPRIRKNVNESTPEYDYSTEKSRKVVSNTVYPIHLISGLYKRKKRTAANKDGKLKNMNQVSVCKRRVINKAFYPRHLKPGWYSSKKQEVVNKRENDSLPIPHVVHCARVPEVNMVESETITIQIVFDEEIGGKEGSTAKDARAASSEQHLEGPLDQSAVKNIQINQSVPSEGHLNPLDEVVIIDDPVEASAHDRLSHEESKNDPVENSPICESTGTSLLLLQPNTSTSLGHSLSVNQLGSQNEQNGGRHGSSSEAQSPREPSLENHLHHFSPLMIHSQQPSADPLLMEMERIRKDQVQALKIHEDRILQLKLERDKERKEVEKKYNLLFRDAEEEVTRNKKYLEMNHHKVYLQKLLAEALKKKHDDNDTGGSPGPFLATTMFTESLIELHAQSGLQHRPASSSTAPPVQRVNHASELFSTSGRPNFSPVNFQGTFQNRVRHVALRAPAPHLQSYSRPPSFVAMNHLPVLGNGERNLQSPQNFPKHQ</sequence>
<dbReference type="Gene3D" id="3.30.40.10">
    <property type="entry name" value="Zinc/RING finger domain, C3HC4 (zinc finger)"/>
    <property type="match status" value="1"/>
</dbReference>
<gene>
    <name evidence="12" type="ORF">HS088_TW03G00740</name>
</gene>
<keyword evidence="4 8" id="KW-0863">Zinc-finger</keyword>
<dbReference type="SMART" id="SM00298">
    <property type="entry name" value="CHROMO"/>
    <property type="match status" value="2"/>
</dbReference>
<evidence type="ECO:0000256" key="8">
    <source>
        <dbReference type="PROSITE-ProRule" id="PRU00146"/>
    </source>
</evidence>
<evidence type="ECO:0000256" key="9">
    <source>
        <dbReference type="SAM" id="MobiDB-lite"/>
    </source>
</evidence>
<reference evidence="12 13" key="1">
    <citation type="journal article" date="2020" name="Nat. Commun.">
        <title>Genome of Tripterygium wilfordii and identification of cytochrome P450 involved in triptolide biosynthesis.</title>
        <authorList>
            <person name="Tu L."/>
            <person name="Su P."/>
            <person name="Zhang Z."/>
            <person name="Gao L."/>
            <person name="Wang J."/>
            <person name="Hu T."/>
            <person name="Zhou J."/>
            <person name="Zhang Y."/>
            <person name="Zhao Y."/>
            <person name="Liu Y."/>
            <person name="Song Y."/>
            <person name="Tong Y."/>
            <person name="Lu Y."/>
            <person name="Yang J."/>
            <person name="Xu C."/>
            <person name="Jia M."/>
            <person name="Peters R.J."/>
            <person name="Huang L."/>
            <person name="Gao W."/>
        </authorList>
    </citation>
    <scope>NUCLEOTIDE SEQUENCE [LARGE SCALE GENOMIC DNA]</scope>
    <source>
        <strain evidence="13">cv. XIE 37</strain>
        <tissue evidence="12">Leaf</tissue>
    </source>
</reference>
<dbReference type="InterPro" id="IPR019787">
    <property type="entry name" value="Znf_PHD-finger"/>
</dbReference>
<keyword evidence="7" id="KW-0539">Nucleus</keyword>
<dbReference type="InterPro" id="IPR019786">
    <property type="entry name" value="Zinc_finger_PHD-type_CS"/>
</dbReference>
<dbReference type="GO" id="GO:0008270">
    <property type="term" value="F:zinc ion binding"/>
    <property type="evidence" value="ECO:0007669"/>
    <property type="project" value="UniProtKB-KW"/>
</dbReference>
<organism evidence="12 13">
    <name type="scientific">Tripterygium wilfordii</name>
    <name type="common">Thunder God vine</name>
    <dbReference type="NCBI Taxonomy" id="458696"/>
    <lineage>
        <taxon>Eukaryota</taxon>
        <taxon>Viridiplantae</taxon>
        <taxon>Streptophyta</taxon>
        <taxon>Embryophyta</taxon>
        <taxon>Tracheophyta</taxon>
        <taxon>Spermatophyta</taxon>
        <taxon>Magnoliopsida</taxon>
        <taxon>eudicotyledons</taxon>
        <taxon>Gunneridae</taxon>
        <taxon>Pentapetalae</taxon>
        <taxon>rosids</taxon>
        <taxon>fabids</taxon>
        <taxon>Celastrales</taxon>
        <taxon>Celastraceae</taxon>
        <taxon>Tripterygium</taxon>
    </lineage>
</organism>
<evidence type="ECO:0000313" key="12">
    <source>
        <dbReference type="EMBL" id="KAF5750404.1"/>
    </source>
</evidence>
<feature type="compositionally biased region" description="Polar residues" evidence="9">
    <location>
        <begin position="67"/>
        <end position="78"/>
    </location>
</feature>
<dbReference type="PANTHER" id="PTHR45623">
    <property type="entry name" value="CHROMODOMAIN-HELICASE-DNA-BINDING PROTEIN 3-RELATED-RELATED"/>
    <property type="match status" value="1"/>
</dbReference>
<dbReference type="InterPro" id="IPR038718">
    <property type="entry name" value="SNF2-like_sf"/>
</dbReference>
<dbReference type="InParanoid" id="A0A7J7DW75"/>
<evidence type="ECO:0000256" key="6">
    <source>
        <dbReference type="ARBA" id="ARBA00022840"/>
    </source>
</evidence>
<feature type="domain" description="PHD-type" evidence="11">
    <location>
        <begin position="189"/>
        <end position="237"/>
    </location>
</feature>
<feature type="domain" description="Chromo" evidence="10">
    <location>
        <begin position="322"/>
        <end position="397"/>
    </location>
</feature>
<name>A0A7J7DW75_TRIWF</name>
<dbReference type="GO" id="GO:0005634">
    <property type="term" value="C:nucleus"/>
    <property type="evidence" value="ECO:0007669"/>
    <property type="project" value="UniProtKB-SubCell"/>
</dbReference>
<dbReference type="InterPro" id="IPR000953">
    <property type="entry name" value="Chromo/chromo_shadow_dom"/>
</dbReference>
<dbReference type="InterPro" id="IPR016197">
    <property type="entry name" value="Chromo-like_dom_sf"/>
</dbReference>
<evidence type="ECO:0000256" key="2">
    <source>
        <dbReference type="ARBA" id="ARBA00022723"/>
    </source>
</evidence>
<evidence type="ECO:0000256" key="4">
    <source>
        <dbReference type="ARBA" id="ARBA00022771"/>
    </source>
</evidence>
<dbReference type="SUPFAM" id="SSF54160">
    <property type="entry name" value="Chromo domain-like"/>
    <property type="match status" value="2"/>
</dbReference>
<protein>
    <submittedName>
        <fullName evidence="12">Chromatin remodeling complex subunit-like protein isoform 1</fullName>
    </submittedName>
</protein>
<dbReference type="SUPFAM" id="SSF52540">
    <property type="entry name" value="P-loop containing nucleoside triphosphate hydrolases"/>
    <property type="match status" value="2"/>
</dbReference>
<dbReference type="GO" id="GO:0003677">
    <property type="term" value="F:DNA binding"/>
    <property type="evidence" value="ECO:0007669"/>
    <property type="project" value="TreeGrafter"/>
</dbReference>
<dbReference type="GO" id="GO:0003682">
    <property type="term" value="F:chromatin binding"/>
    <property type="evidence" value="ECO:0007669"/>
    <property type="project" value="TreeGrafter"/>
</dbReference>
<dbReference type="PROSITE" id="PS01359">
    <property type="entry name" value="ZF_PHD_1"/>
    <property type="match status" value="1"/>
</dbReference>
<proteinExistence type="predicted"/>
<feature type="compositionally biased region" description="Basic and acidic residues" evidence="9">
    <location>
        <begin position="49"/>
        <end position="58"/>
    </location>
</feature>
<feature type="region of interest" description="Disordered" evidence="9">
    <location>
        <begin position="45"/>
        <end position="102"/>
    </location>
</feature>
<keyword evidence="6" id="KW-0067">ATP-binding</keyword>
<dbReference type="GO" id="GO:0042393">
    <property type="term" value="F:histone binding"/>
    <property type="evidence" value="ECO:0007669"/>
    <property type="project" value="TreeGrafter"/>
</dbReference>
<dbReference type="GO" id="GO:0016887">
    <property type="term" value="F:ATP hydrolysis activity"/>
    <property type="evidence" value="ECO:0007669"/>
    <property type="project" value="TreeGrafter"/>
</dbReference>
<dbReference type="InterPro" id="IPR013083">
    <property type="entry name" value="Znf_RING/FYVE/PHD"/>
</dbReference>
<dbReference type="PROSITE" id="PS50013">
    <property type="entry name" value="CHROMO_2"/>
    <property type="match status" value="2"/>
</dbReference>
<keyword evidence="3" id="KW-0547">Nucleotide-binding</keyword>
<keyword evidence="2" id="KW-0479">Metal-binding</keyword>
<dbReference type="GO" id="GO:0140658">
    <property type="term" value="F:ATP-dependent chromatin remodeler activity"/>
    <property type="evidence" value="ECO:0007669"/>
    <property type="project" value="TreeGrafter"/>
</dbReference>
<feature type="region of interest" description="Disordered" evidence="9">
    <location>
        <begin position="1184"/>
        <end position="1204"/>
    </location>
</feature>
<comment type="subcellular location">
    <subcellularLocation>
        <location evidence="1">Nucleus</location>
    </subcellularLocation>
</comment>
<dbReference type="InterPro" id="IPR001965">
    <property type="entry name" value="Znf_PHD"/>
</dbReference>
<comment type="caution">
    <text evidence="12">The sequence shown here is derived from an EMBL/GenBank/DDBJ whole genome shotgun (WGS) entry which is preliminary data.</text>
</comment>
<feature type="region of interest" description="Disordered" evidence="9">
    <location>
        <begin position="1129"/>
        <end position="1150"/>
    </location>
</feature>
<dbReference type="InterPro" id="IPR027417">
    <property type="entry name" value="P-loop_NTPase"/>
</dbReference>
<dbReference type="InterPro" id="IPR023780">
    <property type="entry name" value="Chromo_domain"/>
</dbReference>
<feature type="compositionally biased region" description="Polar residues" evidence="9">
    <location>
        <begin position="1222"/>
        <end position="1249"/>
    </location>
</feature>
<feature type="compositionally biased region" description="Basic and acidic residues" evidence="9">
    <location>
        <begin position="1184"/>
        <end position="1197"/>
    </location>
</feature>
<evidence type="ECO:0000256" key="7">
    <source>
        <dbReference type="ARBA" id="ARBA00023242"/>
    </source>
</evidence>
<dbReference type="Pfam" id="PF00385">
    <property type="entry name" value="Chromo"/>
    <property type="match status" value="1"/>
</dbReference>
<evidence type="ECO:0000256" key="1">
    <source>
        <dbReference type="ARBA" id="ARBA00004123"/>
    </source>
</evidence>
<dbReference type="InterPro" id="IPR000330">
    <property type="entry name" value="SNF2_N"/>
</dbReference>
<dbReference type="PANTHER" id="PTHR45623:SF51">
    <property type="entry name" value="DNA HELICASE CHROMATIN REGULATOR PHD FAMILY-RELATED"/>
    <property type="match status" value="1"/>
</dbReference>
<evidence type="ECO:0000313" key="13">
    <source>
        <dbReference type="Proteomes" id="UP000593562"/>
    </source>
</evidence>
<dbReference type="Gene3D" id="3.40.50.10810">
    <property type="entry name" value="Tandem AAA-ATPase domain"/>
    <property type="match status" value="1"/>
</dbReference>
<dbReference type="SMART" id="SM00249">
    <property type="entry name" value="PHD"/>
    <property type="match status" value="1"/>
</dbReference>
<dbReference type="Pfam" id="PF00176">
    <property type="entry name" value="SNF2-rel_dom"/>
    <property type="match status" value="1"/>
</dbReference>
<keyword evidence="5" id="KW-0862">Zinc</keyword>
<dbReference type="Gene3D" id="3.40.50.300">
    <property type="entry name" value="P-loop containing nucleotide triphosphate hydrolases"/>
    <property type="match status" value="1"/>
</dbReference>